<evidence type="ECO:0008006" key="4">
    <source>
        <dbReference type="Google" id="ProtNLM"/>
    </source>
</evidence>
<dbReference type="RefSeq" id="WP_229753075.1">
    <property type="nucleotide sequence ID" value="NZ_BMOM01000022.1"/>
</dbReference>
<dbReference type="EMBL" id="BMOM01000022">
    <property type="protein sequence ID" value="GGM15471.1"/>
    <property type="molecule type" value="Genomic_DNA"/>
</dbReference>
<proteinExistence type="predicted"/>
<gene>
    <name evidence="2" type="ORF">GCM10010841_24910</name>
</gene>
<accession>A0ABQ2GWI1</accession>
<comment type="caution">
    <text evidence="2">The sequence shown here is derived from an EMBL/GenBank/DDBJ whole genome shotgun (WGS) entry which is preliminary data.</text>
</comment>
<protein>
    <recommendedName>
        <fullName evidence="4">M-like protein</fullName>
    </recommendedName>
</protein>
<reference evidence="3" key="1">
    <citation type="journal article" date="2019" name="Int. J. Syst. Evol. Microbiol.">
        <title>The Global Catalogue of Microorganisms (GCM) 10K type strain sequencing project: providing services to taxonomists for standard genome sequencing and annotation.</title>
        <authorList>
            <consortium name="The Broad Institute Genomics Platform"/>
            <consortium name="The Broad Institute Genome Sequencing Center for Infectious Disease"/>
            <person name="Wu L."/>
            <person name="Ma J."/>
        </authorList>
    </citation>
    <scope>NUCLEOTIDE SEQUENCE [LARGE SCALE GENOMIC DNA]</scope>
    <source>
        <strain evidence="3">JCM 15443</strain>
    </source>
</reference>
<organism evidence="2 3">
    <name type="scientific">Deinococcus aerophilus</name>
    <dbReference type="NCBI Taxonomy" id="522488"/>
    <lineage>
        <taxon>Bacteria</taxon>
        <taxon>Thermotogati</taxon>
        <taxon>Deinococcota</taxon>
        <taxon>Deinococci</taxon>
        <taxon>Deinococcales</taxon>
        <taxon>Deinococcaceae</taxon>
        <taxon>Deinococcus</taxon>
    </lineage>
</organism>
<dbReference type="Proteomes" id="UP000661918">
    <property type="component" value="Unassembled WGS sequence"/>
</dbReference>
<name>A0ABQ2GWI1_9DEIO</name>
<feature type="compositionally biased region" description="Basic and acidic residues" evidence="1">
    <location>
        <begin position="24"/>
        <end position="34"/>
    </location>
</feature>
<feature type="region of interest" description="Disordered" evidence="1">
    <location>
        <begin position="1"/>
        <end position="96"/>
    </location>
</feature>
<feature type="compositionally biased region" description="Basic and acidic residues" evidence="1">
    <location>
        <begin position="45"/>
        <end position="74"/>
    </location>
</feature>
<sequence>MTPDDDHRTGPVGPQADQPQTEHSGADQKDHKITNVELQFMGRHSAREEIDAEVKASSHESGEYREHGMDKQDVAVEETMDASDPPSTNMGDANRK</sequence>
<keyword evidence="3" id="KW-1185">Reference proteome</keyword>
<evidence type="ECO:0000313" key="3">
    <source>
        <dbReference type="Proteomes" id="UP000661918"/>
    </source>
</evidence>
<evidence type="ECO:0000313" key="2">
    <source>
        <dbReference type="EMBL" id="GGM15471.1"/>
    </source>
</evidence>
<evidence type="ECO:0000256" key="1">
    <source>
        <dbReference type="SAM" id="MobiDB-lite"/>
    </source>
</evidence>
<feature type="compositionally biased region" description="Polar residues" evidence="1">
    <location>
        <begin position="85"/>
        <end position="96"/>
    </location>
</feature>